<dbReference type="PANTHER" id="PTHR31272">
    <property type="entry name" value="CYTOCHROME C-TYPE BIOGENESIS PROTEIN HI_1454-RELATED"/>
    <property type="match status" value="1"/>
</dbReference>
<evidence type="ECO:0000313" key="8">
    <source>
        <dbReference type="EMBL" id="NYJ18743.1"/>
    </source>
</evidence>
<feature type="domain" description="Cytochrome C biogenesis protein transmembrane" evidence="7">
    <location>
        <begin position="7"/>
        <end position="210"/>
    </location>
</feature>
<feature type="transmembrane region" description="Helical" evidence="6">
    <location>
        <begin position="145"/>
        <end position="171"/>
    </location>
</feature>
<evidence type="ECO:0000256" key="3">
    <source>
        <dbReference type="ARBA" id="ARBA00022692"/>
    </source>
</evidence>
<organism evidence="8 9">
    <name type="scientific">Glaciibacter psychrotolerans</name>
    <dbReference type="NCBI Taxonomy" id="670054"/>
    <lineage>
        <taxon>Bacteria</taxon>
        <taxon>Bacillati</taxon>
        <taxon>Actinomycetota</taxon>
        <taxon>Actinomycetes</taxon>
        <taxon>Micrococcales</taxon>
        <taxon>Microbacteriaceae</taxon>
        <taxon>Glaciibacter</taxon>
    </lineage>
</organism>
<feature type="transmembrane region" description="Helical" evidence="6">
    <location>
        <begin position="192"/>
        <end position="211"/>
    </location>
</feature>
<comment type="subcellular location">
    <subcellularLocation>
        <location evidence="1">Membrane</location>
        <topology evidence="1">Multi-pass membrane protein</topology>
    </subcellularLocation>
</comment>
<dbReference type="GO" id="GO:0016020">
    <property type="term" value="C:membrane"/>
    <property type="evidence" value="ECO:0007669"/>
    <property type="project" value="UniProtKB-SubCell"/>
</dbReference>
<keyword evidence="5 6" id="KW-0472">Membrane</keyword>
<keyword evidence="9" id="KW-1185">Reference proteome</keyword>
<feature type="transmembrane region" description="Helical" evidence="6">
    <location>
        <begin position="45"/>
        <end position="68"/>
    </location>
</feature>
<proteinExistence type="inferred from homology"/>
<evidence type="ECO:0000313" key="9">
    <source>
        <dbReference type="Proteomes" id="UP000537260"/>
    </source>
</evidence>
<dbReference type="InterPro" id="IPR051790">
    <property type="entry name" value="Cytochrome_c-biogenesis_DsbD"/>
</dbReference>
<sequence>MQIGLAAAFLGGVLALLSPCSALLLPSFFAYAFTTRTRLLGRTALFFLGLVAMLLPIGVFAGSLGGLVLTYRSLIVTIAAVLIILFGALHLAGLRVRWPRMQHRGGTGVLSVFLLGVAFGLAGTCSGPVLGAILTIAALGGNAAYGGLLLTVYAVGMVVPVFVLALLWDAFDLGNRRWLKPRTIRIGPWQSTVVEVLSGLFMIAVGVLLLVTDGTAGLDGILGVRQQYEVELWAQSTGLRLGDVTFVVLGAMLAAVGFLWWWTLSRRRAAARHE</sequence>
<reference evidence="8 9" key="1">
    <citation type="submission" date="2020-07" db="EMBL/GenBank/DDBJ databases">
        <title>Sequencing the genomes of 1000 actinobacteria strains.</title>
        <authorList>
            <person name="Klenk H.-P."/>
        </authorList>
    </citation>
    <scope>NUCLEOTIDE SEQUENCE [LARGE SCALE GENOMIC DNA]</scope>
    <source>
        <strain evidence="8 9">LI1</strain>
    </source>
</reference>
<accession>A0A7Z0J5B6</accession>
<evidence type="ECO:0000256" key="5">
    <source>
        <dbReference type="ARBA" id="ARBA00023136"/>
    </source>
</evidence>
<evidence type="ECO:0000256" key="2">
    <source>
        <dbReference type="ARBA" id="ARBA00006143"/>
    </source>
</evidence>
<comment type="caution">
    <text evidence="8">The sequence shown here is derived from an EMBL/GenBank/DDBJ whole genome shotgun (WGS) entry which is preliminary data.</text>
</comment>
<dbReference type="InterPro" id="IPR003834">
    <property type="entry name" value="Cyt_c_assmbl_TM_dom"/>
</dbReference>
<gene>
    <name evidence="8" type="ORF">HNR05_000534</name>
</gene>
<protein>
    <submittedName>
        <fullName evidence="8">Cytochrome c biogenesis protein CcdA</fullName>
    </submittedName>
</protein>
<keyword evidence="4 6" id="KW-1133">Transmembrane helix</keyword>
<evidence type="ECO:0000259" key="7">
    <source>
        <dbReference type="Pfam" id="PF02683"/>
    </source>
</evidence>
<feature type="transmembrane region" description="Helical" evidence="6">
    <location>
        <begin position="108"/>
        <end position="139"/>
    </location>
</feature>
<dbReference type="PANTHER" id="PTHR31272:SF4">
    <property type="entry name" value="CYTOCHROME C-TYPE BIOGENESIS PROTEIN HI_1454-RELATED"/>
    <property type="match status" value="1"/>
</dbReference>
<evidence type="ECO:0000256" key="4">
    <source>
        <dbReference type="ARBA" id="ARBA00022989"/>
    </source>
</evidence>
<keyword evidence="3 6" id="KW-0812">Transmembrane</keyword>
<dbReference type="EMBL" id="JACCFM010000001">
    <property type="protein sequence ID" value="NYJ18743.1"/>
    <property type="molecule type" value="Genomic_DNA"/>
</dbReference>
<evidence type="ECO:0000256" key="1">
    <source>
        <dbReference type="ARBA" id="ARBA00004141"/>
    </source>
</evidence>
<feature type="transmembrane region" description="Helical" evidence="6">
    <location>
        <begin position="6"/>
        <end position="33"/>
    </location>
</feature>
<name>A0A7Z0J5B6_9MICO</name>
<dbReference type="Pfam" id="PF02683">
    <property type="entry name" value="DsbD_TM"/>
    <property type="match status" value="1"/>
</dbReference>
<dbReference type="RefSeq" id="WP_179577610.1">
    <property type="nucleotide sequence ID" value="NZ_JACCFM010000001.1"/>
</dbReference>
<dbReference type="Proteomes" id="UP000537260">
    <property type="component" value="Unassembled WGS sequence"/>
</dbReference>
<comment type="similarity">
    <text evidence="2">Belongs to the DsbD family.</text>
</comment>
<feature type="transmembrane region" description="Helical" evidence="6">
    <location>
        <begin position="244"/>
        <end position="264"/>
    </location>
</feature>
<dbReference type="GO" id="GO:0017004">
    <property type="term" value="P:cytochrome complex assembly"/>
    <property type="evidence" value="ECO:0007669"/>
    <property type="project" value="InterPro"/>
</dbReference>
<feature type="transmembrane region" description="Helical" evidence="6">
    <location>
        <begin position="74"/>
        <end position="96"/>
    </location>
</feature>
<dbReference type="AlphaFoldDB" id="A0A7Z0J5B6"/>
<evidence type="ECO:0000256" key="6">
    <source>
        <dbReference type="SAM" id="Phobius"/>
    </source>
</evidence>